<keyword evidence="2" id="KW-1185">Reference proteome</keyword>
<sequence length="260" mass="29121">MLPRCPGRDQTLMSVPELFPCPHCGQELEIWRDESKGRCPACTNHVARQEALAYSVNISSRERRIPVGEDVSMAVCEAADPSGEPIYYERFETVVPLSAIEHHSRYKTACEACRQYGTNLACPPFSPTFIHYTQGKKSARVICLRLPLEYFSGELLQDRYRLCFKQVRGFLVDELYASREEGYTIAGAGPCMACDRCVAEEGVTICAKPDQRIFSLESLGVNLMDLARRCFGIDLEWSNESHTAHFVCAMGAVFFHGDAA</sequence>
<proteinExistence type="predicted"/>
<protein>
    <recommendedName>
        <fullName evidence="3">DUF2284 domain-containing protein</fullName>
    </recommendedName>
</protein>
<dbReference type="RefSeq" id="WP_180137385.1">
    <property type="nucleotide sequence ID" value="NZ_CAADHO010000001.1"/>
</dbReference>
<gene>
    <name evidence="1" type="ORF">MSL71_8350</name>
</gene>
<reference evidence="1 2" key="1">
    <citation type="submission" date="2019-03" db="EMBL/GenBank/DDBJ databases">
        <authorList>
            <person name="Nijsse B."/>
        </authorList>
    </citation>
    <scope>NUCLEOTIDE SEQUENCE [LARGE SCALE GENOMIC DNA]</scope>
    <source>
        <strain evidence="1">Desulfoluna butyratoxydans MSL71</strain>
    </source>
</reference>
<organism evidence="1 2">
    <name type="scientific">Desulfoluna butyratoxydans</name>
    <dbReference type="NCBI Taxonomy" id="231438"/>
    <lineage>
        <taxon>Bacteria</taxon>
        <taxon>Pseudomonadati</taxon>
        <taxon>Thermodesulfobacteriota</taxon>
        <taxon>Desulfobacteria</taxon>
        <taxon>Desulfobacterales</taxon>
        <taxon>Desulfolunaceae</taxon>
        <taxon>Desulfoluna</taxon>
    </lineage>
</organism>
<accession>A0A4U8YIP1</accession>
<dbReference type="InterPro" id="IPR019271">
    <property type="entry name" value="DUF2284_metal-binding"/>
</dbReference>
<name>A0A4U8YIP1_9BACT</name>
<dbReference type="AlphaFoldDB" id="A0A4U8YIP1"/>
<evidence type="ECO:0000313" key="1">
    <source>
        <dbReference type="EMBL" id="VFQ43207.1"/>
    </source>
</evidence>
<dbReference type="Proteomes" id="UP000507962">
    <property type="component" value="Unassembled WGS sequence"/>
</dbReference>
<evidence type="ECO:0008006" key="3">
    <source>
        <dbReference type="Google" id="ProtNLM"/>
    </source>
</evidence>
<evidence type="ECO:0000313" key="2">
    <source>
        <dbReference type="Proteomes" id="UP000507962"/>
    </source>
</evidence>
<dbReference type="EMBL" id="CAADHO010000001">
    <property type="protein sequence ID" value="VFQ43207.1"/>
    <property type="molecule type" value="Genomic_DNA"/>
</dbReference>
<dbReference type="Pfam" id="PF10050">
    <property type="entry name" value="DUF2284"/>
    <property type="match status" value="1"/>
</dbReference>